<keyword evidence="1" id="KW-0472">Membrane</keyword>
<gene>
    <name evidence="2" type="ORF">AWC14_13710</name>
</gene>
<evidence type="ECO:0008006" key="4">
    <source>
        <dbReference type="Google" id="ProtNLM"/>
    </source>
</evidence>
<keyword evidence="1" id="KW-1133">Transmembrane helix</keyword>
<evidence type="ECO:0000313" key="3">
    <source>
        <dbReference type="Proteomes" id="UP000193487"/>
    </source>
</evidence>
<dbReference type="PROSITE" id="PS51257">
    <property type="entry name" value="PROKAR_LIPOPROTEIN"/>
    <property type="match status" value="1"/>
</dbReference>
<name>A0A1X1XGS1_9MYCO</name>
<evidence type="ECO:0000313" key="2">
    <source>
        <dbReference type="EMBL" id="ORV98004.1"/>
    </source>
</evidence>
<proteinExistence type="predicted"/>
<organism evidence="2 3">
    <name type="scientific">Mycobacterium kyorinense</name>
    <dbReference type="NCBI Taxonomy" id="487514"/>
    <lineage>
        <taxon>Bacteria</taxon>
        <taxon>Bacillati</taxon>
        <taxon>Actinomycetota</taxon>
        <taxon>Actinomycetes</taxon>
        <taxon>Mycobacteriales</taxon>
        <taxon>Mycobacteriaceae</taxon>
        <taxon>Mycobacterium</taxon>
    </lineage>
</organism>
<dbReference type="Proteomes" id="UP000193487">
    <property type="component" value="Unassembled WGS sequence"/>
</dbReference>
<dbReference type="RefSeq" id="WP_045383818.1">
    <property type="nucleotide sequence ID" value="NZ_BBKA01000105.1"/>
</dbReference>
<dbReference type="AlphaFoldDB" id="A0A1X1XGS1"/>
<dbReference type="STRING" id="487514.A5707_07715"/>
<accession>A0A1X1XGS1</accession>
<protein>
    <recommendedName>
        <fullName evidence="4">Transmembrane protein</fullName>
    </recommendedName>
</protein>
<sequence>MSPGSRAVVELALACVSVFGCAAAWSQVRSTVSVAPVLDGQPVTTSVVYDPPLLLLTLLLATLAGVLAVVGLANLRRARKTASPSG</sequence>
<keyword evidence="3" id="KW-1185">Reference proteome</keyword>
<dbReference type="OrthoDB" id="4753130at2"/>
<keyword evidence="1" id="KW-0812">Transmembrane</keyword>
<dbReference type="EMBL" id="LQPE01000163">
    <property type="protein sequence ID" value="ORV98004.1"/>
    <property type="molecule type" value="Genomic_DNA"/>
</dbReference>
<feature type="transmembrane region" description="Helical" evidence="1">
    <location>
        <begin position="54"/>
        <end position="75"/>
    </location>
</feature>
<evidence type="ECO:0000256" key="1">
    <source>
        <dbReference type="SAM" id="Phobius"/>
    </source>
</evidence>
<reference evidence="2 3" key="1">
    <citation type="submission" date="2016-01" db="EMBL/GenBank/DDBJ databases">
        <title>The new phylogeny of the genus Mycobacterium.</title>
        <authorList>
            <person name="Tarcisio F."/>
            <person name="Conor M."/>
            <person name="Antonella G."/>
            <person name="Elisabetta G."/>
            <person name="Giulia F.S."/>
            <person name="Sara T."/>
            <person name="Anna F."/>
            <person name="Clotilde B."/>
            <person name="Roberto B."/>
            <person name="Veronica D.S."/>
            <person name="Fabio R."/>
            <person name="Monica P."/>
            <person name="Olivier J."/>
            <person name="Enrico T."/>
            <person name="Nicola S."/>
        </authorList>
    </citation>
    <scope>NUCLEOTIDE SEQUENCE [LARGE SCALE GENOMIC DNA]</scope>
    <source>
        <strain evidence="2 3">DSM 45166</strain>
    </source>
</reference>
<comment type="caution">
    <text evidence="2">The sequence shown here is derived from an EMBL/GenBank/DDBJ whole genome shotgun (WGS) entry which is preliminary data.</text>
</comment>